<reference evidence="2" key="1">
    <citation type="submission" date="2019-08" db="EMBL/GenBank/DDBJ databases">
        <authorList>
            <person name="Kucharzyk K."/>
            <person name="Murdoch R.W."/>
            <person name="Higgins S."/>
            <person name="Loffler F."/>
        </authorList>
    </citation>
    <scope>NUCLEOTIDE SEQUENCE</scope>
</reference>
<evidence type="ECO:0000256" key="1">
    <source>
        <dbReference type="SAM" id="Phobius"/>
    </source>
</evidence>
<dbReference type="EMBL" id="VSSQ01066604">
    <property type="protein sequence ID" value="MPN19111.1"/>
    <property type="molecule type" value="Genomic_DNA"/>
</dbReference>
<comment type="caution">
    <text evidence="2">The sequence shown here is derived from an EMBL/GenBank/DDBJ whole genome shotgun (WGS) entry which is preliminary data.</text>
</comment>
<evidence type="ECO:0000313" key="2">
    <source>
        <dbReference type="EMBL" id="MPN19111.1"/>
    </source>
</evidence>
<keyword evidence="1" id="KW-1133">Transmembrane helix</keyword>
<organism evidence="2">
    <name type="scientific">bioreactor metagenome</name>
    <dbReference type="NCBI Taxonomy" id="1076179"/>
    <lineage>
        <taxon>unclassified sequences</taxon>
        <taxon>metagenomes</taxon>
        <taxon>ecological metagenomes</taxon>
    </lineage>
</organism>
<feature type="transmembrane region" description="Helical" evidence="1">
    <location>
        <begin position="58"/>
        <end position="79"/>
    </location>
</feature>
<name>A0A645FX12_9ZZZZ</name>
<feature type="transmembrane region" description="Helical" evidence="1">
    <location>
        <begin position="91"/>
        <end position="114"/>
    </location>
</feature>
<accession>A0A645FX12</accession>
<protein>
    <submittedName>
        <fullName evidence="2">Uncharacterized protein</fullName>
    </submittedName>
</protein>
<dbReference type="AlphaFoldDB" id="A0A645FX12"/>
<keyword evidence="1" id="KW-0812">Transmembrane</keyword>
<sequence length="125" mass="14475">MDDCLKLLLLFFHLHACGFLRGDARRFLRRCLSLIADEHIDEKRKKQDKHNAEDNDHALLLLFLFTFACKGAAALAFFGNANILNRLQNHFGIILFLLWLARLLPVVLHSNILLEKMRSRFAGFI</sequence>
<keyword evidence="1" id="KW-0472">Membrane</keyword>
<gene>
    <name evidence="2" type="ORF">SDC9_166477</name>
</gene>
<proteinExistence type="predicted"/>